<evidence type="ECO:0000256" key="4">
    <source>
        <dbReference type="ARBA" id="ARBA00023136"/>
    </source>
</evidence>
<evidence type="ECO:0000256" key="6">
    <source>
        <dbReference type="SAM" id="Phobius"/>
    </source>
</evidence>
<dbReference type="Proteomes" id="UP000619761">
    <property type="component" value="Unassembled WGS sequence"/>
</dbReference>
<comment type="subcellular location">
    <subcellularLocation>
        <location evidence="1">Membrane</location>
        <topology evidence="1">Multi-pass membrane protein</topology>
    </subcellularLocation>
</comment>
<feature type="transmembrane region" description="Helical" evidence="6">
    <location>
        <begin position="102"/>
        <end position="123"/>
    </location>
</feature>
<evidence type="ECO:0000256" key="3">
    <source>
        <dbReference type="ARBA" id="ARBA00022989"/>
    </source>
</evidence>
<dbReference type="InterPro" id="IPR025392">
    <property type="entry name" value="DUF4124"/>
</dbReference>
<protein>
    <recommendedName>
        <fullName evidence="7">DUF4124 domain-containing protein</fullName>
    </recommendedName>
</protein>
<evidence type="ECO:0000313" key="8">
    <source>
        <dbReference type="EMBL" id="GGY66395.1"/>
    </source>
</evidence>
<sequence length="413" mass="45025">MSITTIVFLVILAFFTWRGYQKGFVGAITKVMSFIIAYPAAIFFTKPFANILRAFTGLDGLILFLVAGCTIFLVASLLVTLLLNSLARLVPDNKFTETGSKIGGTAFGIIFGSVIGLVAVYLIDISKPHTQTFANANAEAPSEKSVSDAEAESIKKYVVAEDAPTKSIKDTLIDITAKKLVSTAASTAVSVITSDKATTQLTKTLTQDPQAMLNHVQNMTNNGDFRELMNNPEFQAELNKGDTASLMKNNDFRALMQNPDMQAIIASEDGNDADSQQAAAEKMIQAWQKVETLKNDPRVLNIVSDEAFQAQLNSPNKLPLLMNPKMRELSEIIFSSDSNPAPLERPTKNLPPPTPVANTHYVVEDITDGVKQTSTTNSEDPAEGNTDKAPEQKLYRWTDADGKVHFSDKPIKN</sequence>
<reference evidence="9" key="1">
    <citation type="journal article" date="2019" name="Int. J. Syst. Evol. Microbiol.">
        <title>The Global Catalogue of Microorganisms (GCM) 10K type strain sequencing project: providing services to taxonomists for standard genome sequencing and annotation.</title>
        <authorList>
            <consortium name="The Broad Institute Genomics Platform"/>
            <consortium name="The Broad Institute Genome Sequencing Center for Infectious Disease"/>
            <person name="Wu L."/>
            <person name="Ma J."/>
        </authorList>
    </citation>
    <scope>NUCLEOTIDE SEQUENCE [LARGE SCALE GENOMIC DNA]</scope>
    <source>
        <strain evidence="9">KCTC 32239</strain>
    </source>
</reference>
<evidence type="ECO:0000313" key="9">
    <source>
        <dbReference type="Proteomes" id="UP000619761"/>
    </source>
</evidence>
<evidence type="ECO:0000256" key="5">
    <source>
        <dbReference type="SAM" id="MobiDB-lite"/>
    </source>
</evidence>
<gene>
    <name evidence="8" type="ORF">GCM10011613_07910</name>
</gene>
<proteinExistence type="predicted"/>
<feature type="region of interest" description="Disordered" evidence="5">
    <location>
        <begin position="366"/>
        <end position="413"/>
    </location>
</feature>
<feature type="domain" description="DUF4124" evidence="7">
    <location>
        <begin position="392"/>
        <end position="410"/>
    </location>
</feature>
<feature type="transmembrane region" description="Helical" evidence="6">
    <location>
        <begin position="31"/>
        <end position="49"/>
    </location>
</feature>
<dbReference type="InterPro" id="IPR003825">
    <property type="entry name" value="Colicin-V_CvpA"/>
</dbReference>
<name>A0ABQ3ATL8_9GAMM</name>
<evidence type="ECO:0000256" key="2">
    <source>
        <dbReference type="ARBA" id="ARBA00022692"/>
    </source>
</evidence>
<dbReference type="EMBL" id="BMYZ01000001">
    <property type="protein sequence ID" value="GGY66395.1"/>
    <property type="molecule type" value="Genomic_DNA"/>
</dbReference>
<keyword evidence="3 6" id="KW-1133">Transmembrane helix</keyword>
<evidence type="ECO:0000256" key="1">
    <source>
        <dbReference type="ARBA" id="ARBA00004141"/>
    </source>
</evidence>
<evidence type="ECO:0000259" key="7">
    <source>
        <dbReference type="Pfam" id="PF13511"/>
    </source>
</evidence>
<feature type="compositionally biased region" description="Basic and acidic residues" evidence="5">
    <location>
        <begin position="385"/>
        <end position="413"/>
    </location>
</feature>
<dbReference type="RefSeq" id="WP_189416208.1">
    <property type="nucleotide sequence ID" value="NZ_BMYZ01000001.1"/>
</dbReference>
<accession>A0ABQ3ATL8</accession>
<keyword evidence="4 6" id="KW-0472">Membrane</keyword>
<organism evidence="8 9">
    <name type="scientific">Cellvibrio zantedeschiae</name>
    <dbReference type="NCBI Taxonomy" id="1237077"/>
    <lineage>
        <taxon>Bacteria</taxon>
        <taxon>Pseudomonadati</taxon>
        <taxon>Pseudomonadota</taxon>
        <taxon>Gammaproteobacteria</taxon>
        <taxon>Cellvibrionales</taxon>
        <taxon>Cellvibrionaceae</taxon>
        <taxon>Cellvibrio</taxon>
    </lineage>
</organism>
<keyword evidence="9" id="KW-1185">Reference proteome</keyword>
<keyword evidence="2 6" id="KW-0812">Transmembrane</keyword>
<dbReference type="Pfam" id="PF13511">
    <property type="entry name" value="DUF4124"/>
    <property type="match status" value="1"/>
</dbReference>
<feature type="transmembrane region" description="Helical" evidence="6">
    <location>
        <begin position="61"/>
        <end position="82"/>
    </location>
</feature>
<comment type="caution">
    <text evidence="8">The sequence shown here is derived from an EMBL/GenBank/DDBJ whole genome shotgun (WGS) entry which is preliminary data.</text>
</comment>
<feature type="compositionally biased region" description="Polar residues" evidence="5">
    <location>
        <begin position="370"/>
        <end position="379"/>
    </location>
</feature>
<dbReference type="Pfam" id="PF02674">
    <property type="entry name" value="Colicin_V"/>
    <property type="match status" value="1"/>
</dbReference>